<feature type="domain" description="HTH lacI-type" evidence="2">
    <location>
        <begin position="3"/>
        <end position="42"/>
    </location>
</feature>
<evidence type="ECO:0000256" key="1">
    <source>
        <dbReference type="SAM" id="MobiDB-lite"/>
    </source>
</evidence>
<reference evidence="3 6" key="2">
    <citation type="submission" date="2018-08" db="EMBL/GenBank/DDBJ databases">
        <title>Genome sequencing of Cutibacterium acnes KCOM 1315.</title>
        <authorList>
            <person name="Kook J.-K."/>
            <person name="Park S.-N."/>
            <person name="Lim Y.K."/>
        </authorList>
    </citation>
    <scope>NUCLEOTIDE SEQUENCE [LARGE SCALE GENOMIC DNA]</scope>
    <source>
        <strain evidence="3 6">KCOM 1315</strain>
    </source>
</reference>
<dbReference type="EMBL" id="CP031442">
    <property type="protein sequence ID" value="AXM07125.1"/>
    <property type="molecule type" value="Genomic_DNA"/>
</dbReference>
<dbReference type="GO" id="GO:0003677">
    <property type="term" value="F:DNA binding"/>
    <property type="evidence" value="ECO:0007669"/>
    <property type="project" value="UniProtKB-KW"/>
</dbReference>
<name>A0A2B7IE15_CUTAC</name>
<organism evidence="4 5">
    <name type="scientific">Cutibacterium acnes</name>
    <name type="common">Propionibacterium acnes</name>
    <dbReference type="NCBI Taxonomy" id="1747"/>
    <lineage>
        <taxon>Bacteria</taxon>
        <taxon>Bacillati</taxon>
        <taxon>Actinomycetota</taxon>
        <taxon>Actinomycetes</taxon>
        <taxon>Propionibacteriales</taxon>
        <taxon>Propionibacteriaceae</taxon>
        <taxon>Cutibacterium</taxon>
    </lineage>
</organism>
<evidence type="ECO:0000259" key="2">
    <source>
        <dbReference type="PROSITE" id="PS50932"/>
    </source>
</evidence>
<reference evidence="4 5" key="1">
    <citation type="submission" date="2017-02" db="EMBL/GenBank/DDBJ databases">
        <title>Prevalence of linear plasmids in Cutibacterium acnes isolates obtained from cancerous prostatic tissue.</title>
        <authorList>
            <person name="Davidsson S."/>
            <person name="Bruggemann H."/>
        </authorList>
    </citation>
    <scope>NUCLEOTIDE SEQUENCE [LARGE SCALE GENOMIC DNA]</scope>
    <source>
        <strain evidence="4 5">11-78</strain>
    </source>
</reference>
<dbReference type="RefSeq" id="WP_002539650.1">
    <property type="nucleotide sequence ID" value="NZ_AP022844.1"/>
</dbReference>
<dbReference type="Proteomes" id="UP000226191">
    <property type="component" value="Unassembled WGS sequence"/>
</dbReference>
<protein>
    <submittedName>
        <fullName evidence="3 4">Transcriptional regulator</fullName>
    </submittedName>
</protein>
<accession>A0A2B7IE15</accession>
<dbReference type="PROSITE" id="PS50932">
    <property type="entry name" value="HTH_LACI_2"/>
    <property type="match status" value="1"/>
</dbReference>
<dbReference type="AlphaFoldDB" id="A0A2B7IE15"/>
<dbReference type="SUPFAM" id="SSF47413">
    <property type="entry name" value="lambda repressor-like DNA-binding domains"/>
    <property type="match status" value="1"/>
</dbReference>
<sequence>MTARLVDVAKAAGVPVNTVSNVVHESPHVHPDTRARVEHLIKIGCHRIAAIGGGPTRNRRPHTVAPRHGGRALEAPRRA</sequence>
<proteinExistence type="predicted"/>
<evidence type="ECO:0000313" key="4">
    <source>
        <dbReference type="EMBL" id="PGF35344.1"/>
    </source>
</evidence>
<evidence type="ECO:0000313" key="5">
    <source>
        <dbReference type="Proteomes" id="UP000226191"/>
    </source>
</evidence>
<dbReference type="GO" id="GO:0006355">
    <property type="term" value="P:regulation of DNA-templated transcription"/>
    <property type="evidence" value="ECO:0007669"/>
    <property type="project" value="InterPro"/>
</dbReference>
<gene>
    <name evidence="4" type="ORF">B1B09_07195</name>
    <name evidence="3" type="ORF">DXN06_08260</name>
</gene>
<dbReference type="Gene3D" id="1.10.260.40">
    <property type="entry name" value="lambda repressor-like DNA-binding domains"/>
    <property type="match status" value="1"/>
</dbReference>
<dbReference type="SMART" id="SM00354">
    <property type="entry name" value="HTH_LACI"/>
    <property type="match status" value="1"/>
</dbReference>
<dbReference type="Proteomes" id="UP000256621">
    <property type="component" value="Chromosome"/>
</dbReference>
<feature type="region of interest" description="Disordered" evidence="1">
    <location>
        <begin position="51"/>
        <end position="79"/>
    </location>
</feature>
<evidence type="ECO:0000313" key="6">
    <source>
        <dbReference type="Proteomes" id="UP000256621"/>
    </source>
</evidence>
<keyword evidence="3" id="KW-0238">DNA-binding</keyword>
<evidence type="ECO:0000313" key="3">
    <source>
        <dbReference type="EMBL" id="AXM07125.1"/>
    </source>
</evidence>
<dbReference type="CDD" id="cd01392">
    <property type="entry name" value="HTH_LacI"/>
    <property type="match status" value="1"/>
</dbReference>
<dbReference type="PROSITE" id="PS00356">
    <property type="entry name" value="HTH_LACI_1"/>
    <property type="match status" value="1"/>
</dbReference>
<dbReference type="InterPro" id="IPR010982">
    <property type="entry name" value="Lambda_DNA-bd_dom_sf"/>
</dbReference>
<dbReference type="InterPro" id="IPR000843">
    <property type="entry name" value="HTH_LacI"/>
</dbReference>
<dbReference type="Pfam" id="PF00356">
    <property type="entry name" value="LacI"/>
    <property type="match status" value="1"/>
</dbReference>
<dbReference type="GeneID" id="92858247"/>
<dbReference type="OrthoDB" id="189006at2"/>
<dbReference type="EMBL" id="MVCE01000002">
    <property type="protein sequence ID" value="PGF35344.1"/>
    <property type="molecule type" value="Genomic_DNA"/>
</dbReference>